<dbReference type="RefSeq" id="WP_071163421.1">
    <property type="nucleotide sequence ID" value="NZ_CP017812.1"/>
</dbReference>
<gene>
    <name evidence="4" type="ORF">BK816_00490</name>
</gene>
<dbReference type="InterPro" id="IPR028098">
    <property type="entry name" value="Glyco_trans_4-like_N"/>
</dbReference>
<sequence>MSAATMLATGSLKKRLLDEKKVIERGNISIPSQHTYIPRSDALFILTNSLPTTSSGYSHRSHALLKTARLSGLKVYGVTRLGYPVSIGRFSRKGFDNIDGITYFRSLPWKIPSLFSEKLKNQALFIVEIARDLKPALLHSTTDFQNGLVTCAAANALGIPWVYEMRGELENSWVARFPKEQQEIARHSERYLALRHVETSLAKKANAVIALSEVQKNSLVSRGVEEAKIFIVPNGVPESQLKQKRKRDFSRQHLGISPDLFVFGTISSIVDYEGLDILIKALLLLRKSKKHAYLAIVGDGVSLPQIIELACKHDVINYCFFPGRVSNQEADFWYQAIDVFCVPRKDTEVTRVVTPMKSIPALSYGVPVLYSDLPALAELVPKGHQDWLLPPNDETAWAAALGNLSESDYDRYDIDCKKLAASRTWEQGIKIYREIYKKLEGGEI</sequence>
<dbReference type="PANTHER" id="PTHR45947">
    <property type="entry name" value="SULFOQUINOVOSYL TRANSFERASE SQD2"/>
    <property type="match status" value="1"/>
</dbReference>
<dbReference type="CDD" id="cd03801">
    <property type="entry name" value="GT4_PimA-like"/>
    <property type="match status" value="1"/>
</dbReference>
<dbReference type="KEGG" id="avu:BK816_00490"/>
<keyword evidence="1" id="KW-0328">Glycosyltransferase</keyword>
<keyword evidence="5" id="KW-1185">Reference proteome</keyword>
<proteinExistence type="predicted"/>
<dbReference type="GO" id="GO:0016757">
    <property type="term" value="F:glycosyltransferase activity"/>
    <property type="evidence" value="ECO:0007669"/>
    <property type="project" value="UniProtKB-KW"/>
</dbReference>
<evidence type="ECO:0000313" key="5">
    <source>
        <dbReference type="Proteomes" id="UP000176288"/>
    </source>
</evidence>
<dbReference type="EMBL" id="CP017812">
    <property type="protein sequence ID" value="AOZ71955.1"/>
    <property type="molecule type" value="Genomic_DNA"/>
</dbReference>
<protein>
    <recommendedName>
        <fullName evidence="3">Glycosyltransferase subfamily 4-like N-terminal domain-containing protein</fullName>
    </recommendedName>
</protein>
<dbReference type="AlphaFoldDB" id="A0A1D9MI19"/>
<dbReference type="Proteomes" id="UP000176288">
    <property type="component" value="Chromosome"/>
</dbReference>
<evidence type="ECO:0000256" key="2">
    <source>
        <dbReference type="ARBA" id="ARBA00022679"/>
    </source>
</evidence>
<dbReference type="InterPro" id="IPR050194">
    <property type="entry name" value="Glycosyltransferase_grp1"/>
</dbReference>
<reference evidence="4 5" key="1">
    <citation type="submission" date="2016-10" db="EMBL/GenBank/DDBJ databases">
        <title>Actinomyces aegypiusis sp. nov., isolated from the Aegypius monachus in Qinghai Tibet Plateau China.</title>
        <authorList>
            <person name="Wang Y."/>
        </authorList>
    </citation>
    <scope>NUCLEOTIDE SEQUENCE [LARGE SCALE GENOMIC DNA]</scope>
    <source>
        <strain evidence="4 5">VUL4_3</strain>
    </source>
</reference>
<evidence type="ECO:0000313" key="4">
    <source>
        <dbReference type="EMBL" id="AOZ71955.1"/>
    </source>
</evidence>
<evidence type="ECO:0000259" key="3">
    <source>
        <dbReference type="Pfam" id="PF13579"/>
    </source>
</evidence>
<name>A0A1D9MI19_9ACTO</name>
<dbReference type="Gene3D" id="3.40.50.2000">
    <property type="entry name" value="Glycogen Phosphorylase B"/>
    <property type="match status" value="2"/>
</dbReference>
<organism evidence="4 5">
    <name type="scientific">Boudabousia tangfeifanii</name>
    <dbReference type="NCBI Taxonomy" id="1912795"/>
    <lineage>
        <taxon>Bacteria</taxon>
        <taxon>Bacillati</taxon>
        <taxon>Actinomycetota</taxon>
        <taxon>Actinomycetes</taxon>
        <taxon>Actinomycetales</taxon>
        <taxon>Actinomycetaceae</taxon>
        <taxon>Boudabousia</taxon>
    </lineage>
</organism>
<dbReference type="Pfam" id="PF13692">
    <property type="entry name" value="Glyco_trans_1_4"/>
    <property type="match status" value="1"/>
</dbReference>
<dbReference type="SUPFAM" id="SSF53756">
    <property type="entry name" value="UDP-Glycosyltransferase/glycogen phosphorylase"/>
    <property type="match status" value="1"/>
</dbReference>
<evidence type="ECO:0000256" key="1">
    <source>
        <dbReference type="ARBA" id="ARBA00022676"/>
    </source>
</evidence>
<dbReference type="Pfam" id="PF13579">
    <property type="entry name" value="Glyco_trans_4_4"/>
    <property type="match status" value="1"/>
</dbReference>
<accession>A0A1D9MI19</accession>
<dbReference type="PANTHER" id="PTHR45947:SF3">
    <property type="entry name" value="SULFOQUINOVOSYL TRANSFERASE SQD2"/>
    <property type="match status" value="1"/>
</dbReference>
<feature type="domain" description="Glycosyltransferase subfamily 4-like N-terminal" evidence="3">
    <location>
        <begin position="127"/>
        <end position="235"/>
    </location>
</feature>
<keyword evidence="2" id="KW-0808">Transferase</keyword>
<dbReference type="GO" id="GO:1901137">
    <property type="term" value="P:carbohydrate derivative biosynthetic process"/>
    <property type="evidence" value="ECO:0007669"/>
    <property type="project" value="UniProtKB-ARBA"/>
</dbReference>
<dbReference type="STRING" id="1912795.BK816_00490"/>